<protein>
    <recommendedName>
        <fullName evidence="3">histidine kinase</fullName>
        <ecNumber evidence="3">2.7.13.3</ecNumber>
    </recommendedName>
</protein>
<keyword evidence="6 10" id="KW-0812">Transmembrane</keyword>
<dbReference type="SMART" id="SM00387">
    <property type="entry name" value="HATPase_c"/>
    <property type="match status" value="1"/>
</dbReference>
<dbReference type="PANTHER" id="PTHR45436">
    <property type="entry name" value="SENSOR HISTIDINE KINASE YKOH"/>
    <property type="match status" value="1"/>
</dbReference>
<dbReference type="InterPro" id="IPR003661">
    <property type="entry name" value="HisK_dim/P_dom"/>
</dbReference>
<comment type="caution">
    <text evidence="13">The sequence shown here is derived from an EMBL/GenBank/DDBJ whole genome shotgun (WGS) entry which is preliminary data.</text>
</comment>
<dbReference type="PROSITE" id="PS50109">
    <property type="entry name" value="HIS_KIN"/>
    <property type="match status" value="1"/>
</dbReference>
<dbReference type="PANTHER" id="PTHR45436:SF16">
    <property type="entry name" value="HISTIDINE KINASE"/>
    <property type="match status" value="1"/>
</dbReference>
<keyword evidence="8 10" id="KW-1133">Transmembrane helix</keyword>
<dbReference type="Proteomes" id="UP000050836">
    <property type="component" value="Unassembled WGS sequence"/>
</dbReference>
<evidence type="ECO:0000256" key="5">
    <source>
        <dbReference type="ARBA" id="ARBA00022679"/>
    </source>
</evidence>
<dbReference type="EMBL" id="LLXS01000039">
    <property type="protein sequence ID" value="KRG39972.1"/>
    <property type="molecule type" value="Genomic_DNA"/>
</dbReference>
<organism evidence="13 14">
    <name type="scientific">Stenotrophomonas pictorum JCM 9942</name>
    <dbReference type="NCBI Taxonomy" id="1236960"/>
    <lineage>
        <taxon>Bacteria</taxon>
        <taxon>Pseudomonadati</taxon>
        <taxon>Pseudomonadota</taxon>
        <taxon>Gammaproteobacteria</taxon>
        <taxon>Lysobacterales</taxon>
        <taxon>Lysobacteraceae</taxon>
        <taxon>Stenotrophomonas</taxon>
    </lineage>
</organism>
<keyword evidence="4" id="KW-0597">Phosphoprotein</keyword>
<evidence type="ECO:0000313" key="13">
    <source>
        <dbReference type="EMBL" id="KRG39972.1"/>
    </source>
</evidence>
<accession>A0A0R0AEU8</accession>
<evidence type="ECO:0000259" key="12">
    <source>
        <dbReference type="PROSITE" id="PS50885"/>
    </source>
</evidence>
<name>A0A0R0AEU8_9GAMM</name>
<reference evidence="13 14" key="1">
    <citation type="submission" date="2015-10" db="EMBL/GenBank/DDBJ databases">
        <title>Genome sequencing and analysis of members of genus Stenotrophomonas.</title>
        <authorList>
            <person name="Patil P.P."/>
            <person name="Midha S."/>
            <person name="Patil P.B."/>
        </authorList>
    </citation>
    <scope>NUCLEOTIDE SEQUENCE [LARGE SCALE GENOMIC DNA]</scope>
    <source>
        <strain evidence="13 14">JCM 9942</strain>
    </source>
</reference>
<dbReference type="SUPFAM" id="SSF47384">
    <property type="entry name" value="Homodimeric domain of signal transducing histidine kinase"/>
    <property type="match status" value="1"/>
</dbReference>
<evidence type="ECO:0000256" key="7">
    <source>
        <dbReference type="ARBA" id="ARBA00022777"/>
    </source>
</evidence>
<dbReference type="InterPro" id="IPR036097">
    <property type="entry name" value="HisK_dim/P_sf"/>
</dbReference>
<dbReference type="CDD" id="cd00082">
    <property type="entry name" value="HisKA"/>
    <property type="match status" value="1"/>
</dbReference>
<keyword evidence="7 13" id="KW-0418">Kinase</keyword>
<dbReference type="InterPro" id="IPR005467">
    <property type="entry name" value="His_kinase_dom"/>
</dbReference>
<dbReference type="EC" id="2.7.13.3" evidence="3"/>
<dbReference type="PROSITE" id="PS50885">
    <property type="entry name" value="HAMP"/>
    <property type="match status" value="1"/>
</dbReference>
<dbReference type="AlphaFoldDB" id="A0A0R0AEU8"/>
<dbReference type="InterPro" id="IPR050428">
    <property type="entry name" value="TCS_sensor_his_kinase"/>
</dbReference>
<dbReference type="InterPro" id="IPR036890">
    <property type="entry name" value="HATPase_C_sf"/>
</dbReference>
<dbReference type="GO" id="GO:0000155">
    <property type="term" value="F:phosphorelay sensor kinase activity"/>
    <property type="evidence" value="ECO:0007669"/>
    <property type="project" value="InterPro"/>
</dbReference>
<dbReference type="Pfam" id="PF02518">
    <property type="entry name" value="HATPase_c"/>
    <property type="match status" value="1"/>
</dbReference>
<evidence type="ECO:0000256" key="8">
    <source>
        <dbReference type="ARBA" id="ARBA00022989"/>
    </source>
</evidence>
<dbReference type="SUPFAM" id="SSF55874">
    <property type="entry name" value="ATPase domain of HSP90 chaperone/DNA topoisomerase II/histidine kinase"/>
    <property type="match status" value="1"/>
</dbReference>
<feature type="domain" description="Histidine kinase" evidence="11">
    <location>
        <begin position="218"/>
        <end position="424"/>
    </location>
</feature>
<dbReference type="RefSeq" id="WP_054659538.1">
    <property type="nucleotide sequence ID" value="NZ_BAZI01000197.1"/>
</dbReference>
<evidence type="ECO:0000256" key="10">
    <source>
        <dbReference type="SAM" id="Phobius"/>
    </source>
</evidence>
<proteinExistence type="predicted"/>
<gene>
    <name evidence="13" type="ORF">ARC78_13535</name>
</gene>
<dbReference type="InterPro" id="IPR003660">
    <property type="entry name" value="HAMP_dom"/>
</dbReference>
<comment type="catalytic activity">
    <reaction evidence="1">
        <text>ATP + protein L-histidine = ADP + protein N-phospho-L-histidine.</text>
        <dbReference type="EC" id="2.7.13.3"/>
    </reaction>
</comment>
<sequence length="430" mass="47554">MTRPTLRRKLLGWLAVYVALVTLAVFSAANYVHERAEHAVWRALLNTELDSVIGHMRSDPDYRWQDSDTLHLFREHDEKGIPETLAHLTPGLHDGALLAGRNAAAMVRDTDDFGRVMLVLDITDFAALEHFVTRWALLAGVALLLVTLLMAWVGMNRLVRPLSVLAQDIGHLRPERRGQQVQVDKRGSAELEVIAGALNDYLQRNEHFVERERMFISTASHELRTPIAVITGAAELALEQPQLPARARQQLQRIRGTASGVEQLIQLLLVLARDPARLAAMSELLALEQLVPEIIEDHRHLANGKELQLQLVQAEPCQILAPLGVVQAAIGNLLRNAIENSDRGVIRLGVSAQALVTIEDPGHGMSPEEVAQLYARLARGERDPSAGIGLDLIARLCGHLGWTLDIHSQPERGTRVVLDMRASQPARAPH</sequence>
<evidence type="ECO:0000256" key="6">
    <source>
        <dbReference type="ARBA" id="ARBA00022692"/>
    </source>
</evidence>
<feature type="transmembrane region" description="Helical" evidence="10">
    <location>
        <begin position="135"/>
        <end position="153"/>
    </location>
</feature>
<dbReference type="InterPro" id="IPR003594">
    <property type="entry name" value="HATPase_dom"/>
</dbReference>
<keyword evidence="14" id="KW-1185">Reference proteome</keyword>
<evidence type="ECO:0000256" key="4">
    <source>
        <dbReference type="ARBA" id="ARBA00022553"/>
    </source>
</evidence>
<evidence type="ECO:0000256" key="3">
    <source>
        <dbReference type="ARBA" id="ARBA00012438"/>
    </source>
</evidence>
<evidence type="ECO:0000256" key="9">
    <source>
        <dbReference type="ARBA" id="ARBA00023012"/>
    </source>
</evidence>
<evidence type="ECO:0000313" key="14">
    <source>
        <dbReference type="Proteomes" id="UP000050836"/>
    </source>
</evidence>
<dbReference type="Gene3D" id="1.10.287.130">
    <property type="match status" value="1"/>
</dbReference>
<comment type="subcellular location">
    <subcellularLocation>
        <location evidence="2">Membrane</location>
    </subcellularLocation>
</comment>
<evidence type="ECO:0000259" key="11">
    <source>
        <dbReference type="PROSITE" id="PS50109"/>
    </source>
</evidence>
<keyword evidence="5" id="KW-0808">Transferase</keyword>
<dbReference type="GO" id="GO:0005886">
    <property type="term" value="C:plasma membrane"/>
    <property type="evidence" value="ECO:0007669"/>
    <property type="project" value="TreeGrafter"/>
</dbReference>
<keyword evidence="10" id="KW-0472">Membrane</keyword>
<keyword evidence="9" id="KW-0902">Two-component regulatory system</keyword>
<dbReference type="Gene3D" id="3.30.565.10">
    <property type="entry name" value="Histidine kinase-like ATPase, C-terminal domain"/>
    <property type="match status" value="1"/>
</dbReference>
<evidence type="ECO:0000256" key="2">
    <source>
        <dbReference type="ARBA" id="ARBA00004370"/>
    </source>
</evidence>
<evidence type="ECO:0000256" key="1">
    <source>
        <dbReference type="ARBA" id="ARBA00000085"/>
    </source>
</evidence>
<dbReference type="SMART" id="SM00388">
    <property type="entry name" value="HisKA"/>
    <property type="match status" value="1"/>
</dbReference>
<feature type="domain" description="HAMP" evidence="12">
    <location>
        <begin position="156"/>
        <end position="210"/>
    </location>
</feature>
<dbReference type="Pfam" id="PF00512">
    <property type="entry name" value="HisKA"/>
    <property type="match status" value="1"/>
</dbReference>